<dbReference type="Gene3D" id="3.90.220.20">
    <property type="entry name" value="DNA methylase specificity domains"/>
    <property type="match status" value="2"/>
</dbReference>
<dbReference type="Proteomes" id="UP000789647">
    <property type="component" value="Chromosome"/>
</dbReference>
<dbReference type="PANTHER" id="PTHR30408:SF12">
    <property type="entry name" value="TYPE I RESTRICTION ENZYME MJAVIII SPECIFICITY SUBUNIT"/>
    <property type="match status" value="1"/>
</dbReference>
<comment type="similarity">
    <text evidence="1">Belongs to the type-I restriction system S methylase family.</text>
</comment>
<dbReference type="GO" id="GO:0003677">
    <property type="term" value="F:DNA binding"/>
    <property type="evidence" value="ECO:0007669"/>
    <property type="project" value="UniProtKB-KW"/>
</dbReference>
<dbReference type="REBASE" id="637485">
    <property type="entry name" value="S.Cfr112ORF4341P"/>
</dbReference>
<reference evidence="5" key="1">
    <citation type="submission" date="2022-05" db="EMBL/GenBank/DDBJ databases">
        <authorList>
            <person name="Alioto T."/>
            <person name="Alioto T."/>
            <person name="Gomez Garrido J."/>
        </authorList>
    </citation>
    <scope>NUCLEOTIDE SEQUENCE</scope>
    <source>
        <strain evidence="5">112</strain>
    </source>
</reference>
<keyword evidence="3" id="KW-0238">DNA-binding</keyword>
<dbReference type="GO" id="GO:0009307">
    <property type="term" value="P:DNA restriction-modification system"/>
    <property type="evidence" value="ECO:0007669"/>
    <property type="project" value="UniProtKB-KW"/>
</dbReference>
<proteinExistence type="inferred from homology"/>
<dbReference type="AlphaFoldDB" id="A0AAD1TVU5"/>
<dbReference type="InterPro" id="IPR044946">
    <property type="entry name" value="Restrct_endonuc_typeI_TRD_sf"/>
</dbReference>
<sequence length="423" mass="47534">MAKKTDHKAPPIRIRGFKEDWVEKSIGTILSEVKRPITLEDNQQYELITVKRRNGGVVSRGHLFGKDILVKNYTQLQAGDFIISKRQVVHGATGIIPAKLDNAIVSNEYLVAVGNSEISAEFLTIISSLPNMKRKFFLSSYGVDIEKLFFDAEDWKKRGITIPGTVEQSQICAFFKELDRLTELHQHKHEKLVALKHAMQQRMFPQSGATKPEIRFKGFEGEWEKNLLGNITQPISNNALSRVYLNYVSGPAKNIHYGDILVKFGEVIDANNSDIPFISNLELIGNTSSSKLKDGDIIIADAAEDSSVGKCTELVNVGDNIIFSGLHTIALRPSICFAPAYLGYFMNSNCFHDQLIPIMQGTKVLSVSKTALKDTIVYFPKNINEQKKIGNYFRKLDELISQHAIQLRKLKQIKSACLEKMFV</sequence>
<dbReference type="RefSeq" id="WP_163183745.1">
    <property type="nucleotide sequence ID" value="NZ_JAAJRO010000006.1"/>
</dbReference>
<dbReference type="InterPro" id="IPR000055">
    <property type="entry name" value="Restrct_endonuc_typeI_TRD"/>
</dbReference>
<dbReference type="PANTHER" id="PTHR30408">
    <property type="entry name" value="TYPE-1 RESTRICTION ENZYME ECOKI SPECIFICITY PROTEIN"/>
    <property type="match status" value="1"/>
</dbReference>
<feature type="domain" description="Type I restriction modification DNA specificity" evidence="4">
    <location>
        <begin position="19"/>
        <end position="192"/>
    </location>
</feature>
<organism evidence="5 6">
    <name type="scientific">Citrobacter freundii</name>
    <dbReference type="NCBI Taxonomy" id="546"/>
    <lineage>
        <taxon>Bacteria</taxon>
        <taxon>Pseudomonadati</taxon>
        <taxon>Pseudomonadota</taxon>
        <taxon>Gammaproteobacteria</taxon>
        <taxon>Enterobacterales</taxon>
        <taxon>Enterobacteriaceae</taxon>
        <taxon>Citrobacter</taxon>
        <taxon>Citrobacter freundii complex</taxon>
    </lineage>
</organism>
<evidence type="ECO:0000256" key="2">
    <source>
        <dbReference type="ARBA" id="ARBA00022747"/>
    </source>
</evidence>
<evidence type="ECO:0000313" key="6">
    <source>
        <dbReference type="Proteomes" id="UP000789647"/>
    </source>
</evidence>
<name>A0AAD1TVU5_CITFR</name>
<keyword evidence="2" id="KW-0680">Restriction system</keyword>
<accession>A0AAD1TVU5</accession>
<dbReference type="Pfam" id="PF01420">
    <property type="entry name" value="Methylase_S"/>
    <property type="match status" value="1"/>
</dbReference>
<dbReference type="EMBL" id="OW995941">
    <property type="protein sequence ID" value="CAH6615347.1"/>
    <property type="molecule type" value="Genomic_DNA"/>
</dbReference>
<gene>
    <name evidence="5" type="ORF">AI2935V1_4342</name>
</gene>
<evidence type="ECO:0000256" key="3">
    <source>
        <dbReference type="ARBA" id="ARBA00023125"/>
    </source>
</evidence>
<evidence type="ECO:0000259" key="4">
    <source>
        <dbReference type="Pfam" id="PF01420"/>
    </source>
</evidence>
<dbReference type="InterPro" id="IPR052021">
    <property type="entry name" value="Type-I_RS_S_subunit"/>
</dbReference>
<protein>
    <recommendedName>
        <fullName evidence="4">Type I restriction modification DNA specificity domain-containing protein</fullName>
    </recommendedName>
</protein>
<dbReference type="SUPFAM" id="SSF116734">
    <property type="entry name" value="DNA methylase specificity domain"/>
    <property type="match status" value="2"/>
</dbReference>
<evidence type="ECO:0000256" key="1">
    <source>
        <dbReference type="ARBA" id="ARBA00010923"/>
    </source>
</evidence>
<evidence type="ECO:0000313" key="5">
    <source>
        <dbReference type="EMBL" id="CAH6615347.1"/>
    </source>
</evidence>